<name>A0A3M7T8W5_BRAPC</name>
<sequence>MTNLRYSKENADPQEKLFLIIEAKKLNKKWNKVTIISDEEDELESEIEISSLNDQKNCFKCKTMFGKVKISKS</sequence>
<keyword evidence="2" id="KW-1185">Reference proteome</keyword>
<reference evidence="1 2" key="1">
    <citation type="journal article" date="2018" name="Sci. Rep.">
        <title>Genomic signatures of local adaptation to the degree of environmental predictability in rotifers.</title>
        <authorList>
            <person name="Franch-Gras L."/>
            <person name="Hahn C."/>
            <person name="Garcia-Roger E.M."/>
            <person name="Carmona M.J."/>
            <person name="Serra M."/>
            <person name="Gomez A."/>
        </authorList>
    </citation>
    <scope>NUCLEOTIDE SEQUENCE [LARGE SCALE GENOMIC DNA]</scope>
    <source>
        <strain evidence="1">HYR1</strain>
    </source>
</reference>
<dbReference type="AlphaFoldDB" id="A0A3M7T8W5"/>
<comment type="caution">
    <text evidence="1">The sequence shown here is derived from an EMBL/GenBank/DDBJ whole genome shotgun (WGS) entry which is preliminary data.</text>
</comment>
<evidence type="ECO:0000313" key="2">
    <source>
        <dbReference type="Proteomes" id="UP000276133"/>
    </source>
</evidence>
<protein>
    <submittedName>
        <fullName evidence="1">Uncharacterized protein</fullName>
    </submittedName>
</protein>
<dbReference type="EMBL" id="REGN01000097">
    <property type="protein sequence ID" value="RNA44496.1"/>
    <property type="molecule type" value="Genomic_DNA"/>
</dbReference>
<dbReference type="Proteomes" id="UP000276133">
    <property type="component" value="Unassembled WGS sequence"/>
</dbReference>
<evidence type="ECO:0000313" key="1">
    <source>
        <dbReference type="EMBL" id="RNA44496.1"/>
    </source>
</evidence>
<proteinExistence type="predicted"/>
<organism evidence="1 2">
    <name type="scientific">Brachionus plicatilis</name>
    <name type="common">Marine rotifer</name>
    <name type="synonym">Brachionus muelleri</name>
    <dbReference type="NCBI Taxonomy" id="10195"/>
    <lineage>
        <taxon>Eukaryota</taxon>
        <taxon>Metazoa</taxon>
        <taxon>Spiralia</taxon>
        <taxon>Gnathifera</taxon>
        <taxon>Rotifera</taxon>
        <taxon>Eurotatoria</taxon>
        <taxon>Monogononta</taxon>
        <taxon>Pseudotrocha</taxon>
        <taxon>Ploima</taxon>
        <taxon>Brachionidae</taxon>
        <taxon>Brachionus</taxon>
    </lineage>
</organism>
<gene>
    <name evidence="1" type="ORF">BpHYR1_019885</name>
</gene>
<accession>A0A3M7T8W5</accession>